<comment type="caution">
    <text evidence="2">The sequence shown here is derived from an EMBL/GenBank/DDBJ whole genome shotgun (WGS) entry which is preliminary data.</text>
</comment>
<feature type="region of interest" description="Disordered" evidence="1">
    <location>
        <begin position="28"/>
        <end position="65"/>
    </location>
</feature>
<evidence type="ECO:0000313" key="3">
    <source>
        <dbReference type="Proteomes" id="UP000193675"/>
    </source>
</evidence>
<name>A0A1X0ZNI0_PSEPU</name>
<evidence type="ECO:0000313" key="2">
    <source>
        <dbReference type="EMBL" id="ORL59878.1"/>
    </source>
</evidence>
<dbReference type="RefSeq" id="WP_084859027.1">
    <property type="nucleotide sequence ID" value="NZ_NBWC01000044.1"/>
</dbReference>
<reference evidence="2 3" key="1">
    <citation type="submission" date="2017-04" db="EMBL/GenBank/DDBJ databases">
        <title>Presence of VIM-2 positive Pseudomonas species in chickens and their surrounding environment.</title>
        <authorList>
            <person name="Zhang R."/>
        </authorList>
    </citation>
    <scope>NUCLEOTIDE SEQUENCE [LARGE SCALE GENOMIC DNA]</scope>
    <source>
        <strain evidence="2 3">DZ-C18</strain>
    </source>
</reference>
<dbReference type="OrthoDB" id="6978858at2"/>
<sequence>MTKANHRAAFSNDPKFLERLARQGVHLSAGRAVEPSVSSAEIDQGPPPRKESQATKRMRKVREANMDGRGDRLVYDPISNSLTAYFPGALLLSLNVMLRMHDASSTALKTTWTKRVEALRLQARSTLNDWTANAAYPVLVEEVYITPESNLLDHESVAAACKPILDAFVVNGFLPDDNGRFIAQPLAFTERGTESGLLIKFRPSPKPWGLIEDTTIEQARCSMILKK</sequence>
<protein>
    <submittedName>
        <fullName evidence="2">Uncharacterized protein</fullName>
    </submittedName>
</protein>
<organism evidence="2 3">
    <name type="scientific">Pseudomonas putida</name>
    <name type="common">Arthrobacter siderocapsulatus</name>
    <dbReference type="NCBI Taxonomy" id="303"/>
    <lineage>
        <taxon>Bacteria</taxon>
        <taxon>Pseudomonadati</taxon>
        <taxon>Pseudomonadota</taxon>
        <taxon>Gammaproteobacteria</taxon>
        <taxon>Pseudomonadales</taxon>
        <taxon>Pseudomonadaceae</taxon>
        <taxon>Pseudomonas</taxon>
    </lineage>
</organism>
<dbReference type="EMBL" id="NBWC01000044">
    <property type="protein sequence ID" value="ORL59878.1"/>
    <property type="molecule type" value="Genomic_DNA"/>
</dbReference>
<dbReference type="AlphaFoldDB" id="A0A1X0ZNI0"/>
<dbReference type="Proteomes" id="UP000193675">
    <property type="component" value="Unassembled WGS sequence"/>
</dbReference>
<gene>
    <name evidence="2" type="ORF">B7H17_23780</name>
</gene>
<evidence type="ECO:0000256" key="1">
    <source>
        <dbReference type="SAM" id="MobiDB-lite"/>
    </source>
</evidence>
<proteinExistence type="predicted"/>
<accession>A0A1X0ZNI0</accession>